<comment type="caution">
    <text evidence="1">The sequence shown here is derived from an EMBL/GenBank/DDBJ whole genome shotgun (WGS) entry which is preliminary data.</text>
</comment>
<accession>A0A1Y3CIP4</accession>
<dbReference type="EMBL" id="NEGB01000005">
    <property type="protein sequence ID" value="OTG65023.1"/>
    <property type="molecule type" value="Genomic_DNA"/>
</dbReference>
<reference evidence="1 2" key="1">
    <citation type="submission" date="2017-04" db="EMBL/GenBank/DDBJ databases">
        <title>High diversity of culturable Acinetobacter species in natural soil and water ecosystems.</title>
        <authorList>
            <person name="Nemec A."/>
            <person name="Radolfova-Krizova L."/>
        </authorList>
    </citation>
    <scope>NUCLEOTIDE SEQUENCE [LARGE SCALE GENOMIC DNA]</scope>
    <source>
        <strain evidence="1 2">ANC 4999</strain>
    </source>
</reference>
<dbReference type="STRING" id="1977882.B9T28_09490"/>
<sequence length="164" mass="19296">MFDIYLTDVQSHVQFKDYPGEHPVKFVLSFKKIFPSVMELLLPVLPDDENLDNMTWESTNKDFEIFKKLLSGWGIIELRLQAIRQFKNKDFADQMVKKAQVKRKEFAKQHKLLTSVELDYLFMHEIHGLIDAELIDLGEKFYLPVLRDLWKNDVSSSVLNAKFS</sequence>
<dbReference type="OrthoDB" id="6710000at2"/>
<dbReference type="RefSeq" id="WP_086203746.1">
    <property type="nucleotide sequence ID" value="NZ_NEGB01000005.1"/>
</dbReference>
<protein>
    <submittedName>
        <fullName evidence="1">Uncharacterized protein</fullName>
    </submittedName>
</protein>
<gene>
    <name evidence="1" type="ORF">B9T28_09490</name>
</gene>
<evidence type="ECO:0000313" key="2">
    <source>
        <dbReference type="Proteomes" id="UP000242765"/>
    </source>
</evidence>
<organism evidence="1 2">
    <name type="scientific">Acinetobacter silvestris</name>
    <dbReference type="NCBI Taxonomy" id="1977882"/>
    <lineage>
        <taxon>Bacteria</taxon>
        <taxon>Pseudomonadati</taxon>
        <taxon>Pseudomonadota</taxon>
        <taxon>Gammaproteobacteria</taxon>
        <taxon>Moraxellales</taxon>
        <taxon>Moraxellaceae</taxon>
        <taxon>Acinetobacter</taxon>
    </lineage>
</organism>
<dbReference type="AlphaFoldDB" id="A0A1Y3CIP4"/>
<keyword evidence="2" id="KW-1185">Reference proteome</keyword>
<proteinExistence type="predicted"/>
<dbReference type="Proteomes" id="UP000242765">
    <property type="component" value="Unassembled WGS sequence"/>
</dbReference>
<name>A0A1Y3CIP4_9GAMM</name>
<evidence type="ECO:0000313" key="1">
    <source>
        <dbReference type="EMBL" id="OTG65023.1"/>
    </source>
</evidence>